<name>A0A2V1HUV7_9MICO</name>
<dbReference type="AlphaFoldDB" id="A0A2V1HUV7"/>
<dbReference type="OrthoDB" id="4988283at2"/>
<comment type="caution">
    <text evidence="1">The sequence shown here is derived from an EMBL/GenBank/DDBJ whole genome shotgun (WGS) entry which is preliminary data.</text>
</comment>
<keyword evidence="2" id="KW-1185">Reference proteome</keyword>
<accession>A0A2V1HUV7</accession>
<dbReference type="Proteomes" id="UP000244893">
    <property type="component" value="Unassembled WGS sequence"/>
</dbReference>
<evidence type="ECO:0000313" key="2">
    <source>
        <dbReference type="Proteomes" id="UP000244893"/>
    </source>
</evidence>
<dbReference type="EMBL" id="QEOP01000002">
    <property type="protein sequence ID" value="PVZ93874.1"/>
    <property type="molecule type" value="Genomic_DNA"/>
</dbReference>
<proteinExistence type="predicted"/>
<reference evidence="1 2" key="1">
    <citation type="submission" date="2018-05" db="EMBL/GenBank/DDBJ databases">
        <title>Amnibacterium sp. M8JJ-5, whole genome shotgun sequence.</title>
        <authorList>
            <person name="Tuo L."/>
        </authorList>
    </citation>
    <scope>NUCLEOTIDE SEQUENCE [LARGE SCALE GENOMIC DNA]</scope>
    <source>
        <strain evidence="1 2">M8JJ-5</strain>
    </source>
</reference>
<dbReference type="RefSeq" id="WP_116756388.1">
    <property type="nucleotide sequence ID" value="NZ_JBHUEX010000001.1"/>
</dbReference>
<sequence length="221" mass="23465">MPGASIESRVSAVVDAWLAWLPRWSPSLARARARVCRKCLGSPVIAAAGLGDAPHQVQHALVSRIHAIVDADVAAFTASELPLLDAELDRNEAERRASRPYRPEEGLDHEFEGLGIDPEPVPGEPYLFTLAGLAEAEAAPVPSAQKPPLDEESKARLRHEISLADDRAAQVGQAACLALVDHRGRIAAAVHEVVAPQIEALMSDLGMGLDAPDAGSGDRLH</sequence>
<protein>
    <submittedName>
        <fullName evidence="1">Spermidine/putrescine ABC transporter substrate-binding protein</fullName>
    </submittedName>
</protein>
<evidence type="ECO:0000313" key="1">
    <source>
        <dbReference type="EMBL" id="PVZ93874.1"/>
    </source>
</evidence>
<gene>
    <name evidence="1" type="ORF">DDQ50_08860</name>
</gene>
<organism evidence="1 2">
    <name type="scientific">Amnibacterium flavum</name>
    <dbReference type="NCBI Taxonomy" id="2173173"/>
    <lineage>
        <taxon>Bacteria</taxon>
        <taxon>Bacillati</taxon>
        <taxon>Actinomycetota</taxon>
        <taxon>Actinomycetes</taxon>
        <taxon>Micrococcales</taxon>
        <taxon>Microbacteriaceae</taxon>
        <taxon>Amnibacterium</taxon>
    </lineage>
</organism>